<proteinExistence type="inferred from homology"/>
<accession>A0A090MVE5</accession>
<dbReference type="GO" id="GO:0000271">
    <property type="term" value="P:polysaccharide biosynthetic process"/>
    <property type="evidence" value="ECO:0007669"/>
    <property type="project" value="TreeGrafter"/>
</dbReference>
<gene>
    <name evidence="6" type="primary">fdtB</name>
    <name evidence="6" type="ORF">BN961_03301</name>
</gene>
<dbReference type="PANTHER" id="PTHR30244:SF36">
    <property type="entry name" value="3-OXO-GLUCOSE-6-PHOSPHATE:GLUTAMATE AMINOTRANSFERASE"/>
    <property type="match status" value="1"/>
</dbReference>
<protein>
    <submittedName>
        <fullName evidence="6">dTDP-3-amino-3,6-dideoxy-alpha-D-galactopyranose transaminase</fullName>
    </submittedName>
</protein>
<comment type="similarity">
    <text evidence="2 5">Belongs to the DegT/DnrJ/EryC1 family.</text>
</comment>
<dbReference type="CDD" id="cd00616">
    <property type="entry name" value="AHBA_syn"/>
    <property type="match status" value="1"/>
</dbReference>
<dbReference type="OrthoDB" id="9768668at2"/>
<dbReference type="PANTHER" id="PTHR30244">
    <property type="entry name" value="TRANSAMINASE"/>
    <property type="match status" value="1"/>
</dbReference>
<comment type="caution">
    <text evidence="6">The sequence shown here is derived from an EMBL/GenBank/DDBJ whole genome shotgun (WGS) entry which is preliminary data.</text>
</comment>
<evidence type="ECO:0000313" key="6">
    <source>
        <dbReference type="EMBL" id="CEG09869.1"/>
    </source>
</evidence>
<dbReference type="SUPFAM" id="SSF53383">
    <property type="entry name" value="PLP-dependent transferases"/>
    <property type="match status" value="1"/>
</dbReference>
<dbReference type="Gene3D" id="3.90.1150.10">
    <property type="entry name" value="Aspartate Aminotransferase, domain 1"/>
    <property type="match status" value="1"/>
</dbReference>
<dbReference type="InterPro" id="IPR015422">
    <property type="entry name" value="PyrdxlP-dep_Trfase_small"/>
</dbReference>
<dbReference type="InterPro" id="IPR015421">
    <property type="entry name" value="PyrdxlP-dep_Trfase_major"/>
</dbReference>
<dbReference type="Proteomes" id="UP000035762">
    <property type="component" value="Unassembled WGS sequence"/>
</dbReference>
<evidence type="ECO:0000256" key="2">
    <source>
        <dbReference type="ARBA" id="ARBA00037999"/>
    </source>
</evidence>
<dbReference type="Gene3D" id="3.40.640.10">
    <property type="entry name" value="Type I PLP-dependent aspartate aminotransferase-like (Major domain)"/>
    <property type="match status" value="1"/>
</dbReference>
<evidence type="ECO:0000256" key="5">
    <source>
        <dbReference type="RuleBase" id="RU004508"/>
    </source>
</evidence>
<keyword evidence="7" id="KW-1185">Reference proteome</keyword>
<sequence>MIVPFLDLRSAYQELADRLEPAVLRALRSGWYIGGEEVEAFEASFAQYCEVSCAIAVANGLEALELLLRGYGIGPGDEVIVPSNTFIATWLAVSRTGATLVPVEPNEDTYNIDVAGIDQAIGERTKAIIPVHLYGQPADLGAIAQLAEQRSLFIIEDAAQAQGAKCRGRRIGGATHAAAWSFYPAKNLGAFGDAGAVTTNDSELAERLRMLRNYGSGIKYVHEIQGLNSRMDPLQAAALKVKLEVLDQWNERRRLIAQQYLEAFRDTSLILPAVPAWCEPVWHLFVVRHRERDKLKDGLEARGVQTQIHYPIPPHEQRAFAHLGYVSEAFPLARQFSREMLSLPIGPQMKDVEVAYVIESVLAELGQST</sequence>
<organism evidence="6 7">
    <name type="scientific">Afipia felis</name>
    <name type="common">Cat scratch disease bacillus</name>
    <dbReference type="NCBI Taxonomy" id="1035"/>
    <lineage>
        <taxon>Bacteria</taxon>
        <taxon>Pseudomonadati</taxon>
        <taxon>Pseudomonadota</taxon>
        <taxon>Alphaproteobacteria</taxon>
        <taxon>Hyphomicrobiales</taxon>
        <taxon>Nitrobacteraceae</taxon>
        <taxon>Afipia</taxon>
    </lineage>
</organism>
<dbReference type="GO" id="GO:0030170">
    <property type="term" value="F:pyridoxal phosphate binding"/>
    <property type="evidence" value="ECO:0007669"/>
    <property type="project" value="TreeGrafter"/>
</dbReference>
<dbReference type="STRING" id="1035.BN961_03301"/>
<dbReference type="InterPro" id="IPR015424">
    <property type="entry name" value="PyrdxlP-dep_Trfase"/>
</dbReference>
<name>A0A090MVE5_AFIFE</name>
<feature type="active site" description="Proton acceptor" evidence="3">
    <location>
        <position position="186"/>
    </location>
</feature>
<dbReference type="AlphaFoldDB" id="A0A090MVE5"/>
<dbReference type="EMBL" id="CCAZ020000002">
    <property type="protein sequence ID" value="CEG09869.1"/>
    <property type="molecule type" value="Genomic_DNA"/>
</dbReference>
<dbReference type="PIRSF" id="PIRSF000390">
    <property type="entry name" value="PLP_StrS"/>
    <property type="match status" value="1"/>
</dbReference>
<evidence type="ECO:0000256" key="1">
    <source>
        <dbReference type="ARBA" id="ARBA00022898"/>
    </source>
</evidence>
<dbReference type="Pfam" id="PF01041">
    <property type="entry name" value="DegT_DnrJ_EryC1"/>
    <property type="match status" value="1"/>
</dbReference>
<evidence type="ECO:0000256" key="4">
    <source>
        <dbReference type="PIRSR" id="PIRSR000390-2"/>
    </source>
</evidence>
<reference evidence="6 7" key="1">
    <citation type="journal article" date="2014" name="Genome Announc.">
        <title>Genome Sequence of Afipia felis Strain 76713, Isolated in Hospital Water Using an Amoeba Co-Culture Procedure.</title>
        <authorList>
            <person name="Benamar S."/>
            <person name="La Scola B."/>
            <person name="Croce O."/>
        </authorList>
    </citation>
    <scope>NUCLEOTIDE SEQUENCE [LARGE SCALE GENOMIC DNA]</scope>
    <source>
        <strain evidence="6 7">76713</strain>
    </source>
</reference>
<keyword evidence="1 4" id="KW-0663">Pyridoxal phosphate</keyword>
<evidence type="ECO:0000313" key="7">
    <source>
        <dbReference type="Proteomes" id="UP000035762"/>
    </source>
</evidence>
<dbReference type="RefSeq" id="WP_048757653.1">
    <property type="nucleotide sequence ID" value="NZ_CCAZ020000002.1"/>
</dbReference>
<dbReference type="InterPro" id="IPR000653">
    <property type="entry name" value="DegT/StrS_aminotransferase"/>
</dbReference>
<evidence type="ECO:0000256" key="3">
    <source>
        <dbReference type="PIRSR" id="PIRSR000390-1"/>
    </source>
</evidence>
<feature type="modified residue" description="N6-(pyridoxal phosphate)lysine" evidence="4">
    <location>
        <position position="186"/>
    </location>
</feature>
<dbReference type="GO" id="GO:0008483">
    <property type="term" value="F:transaminase activity"/>
    <property type="evidence" value="ECO:0007669"/>
    <property type="project" value="TreeGrafter"/>
</dbReference>